<evidence type="ECO:0000313" key="13">
    <source>
        <dbReference type="EMBL" id="EEP29321.1"/>
    </source>
</evidence>
<evidence type="ECO:0000256" key="9">
    <source>
        <dbReference type="ARBA" id="ARBA00029908"/>
    </source>
</evidence>
<evidence type="ECO:0000256" key="11">
    <source>
        <dbReference type="ARBA" id="ARBA00030962"/>
    </source>
</evidence>
<keyword evidence="14" id="KW-1185">Reference proteome</keyword>
<dbReference type="PANTHER" id="PTHR30181">
    <property type="entry name" value="MANNITOL PERMEASE IIC COMPONENT"/>
    <property type="match status" value="1"/>
</dbReference>
<dbReference type="STRING" id="626523.GCWU000342_00677"/>
<dbReference type="CDD" id="cd00211">
    <property type="entry name" value="PTS_IIA_fru"/>
    <property type="match status" value="1"/>
</dbReference>
<keyword evidence="6 13" id="KW-0808">Transferase</keyword>
<dbReference type="PROSITE" id="PS00372">
    <property type="entry name" value="PTS_EIIA_TYPE_2_HIS"/>
    <property type="match status" value="1"/>
</dbReference>
<dbReference type="HOGENOM" id="CLU_072531_3_0_9"/>
<dbReference type="Pfam" id="PF00359">
    <property type="entry name" value="PTS_EIIA_2"/>
    <property type="match status" value="1"/>
</dbReference>
<name>C4G9M4_9FIRM</name>
<proteinExistence type="predicted"/>
<evidence type="ECO:0000256" key="10">
    <source>
        <dbReference type="ARBA" id="ARBA00030956"/>
    </source>
</evidence>
<dbReference type="SUPFAM" id="SSF55804">
    <property type="entry name" value="Phoshotransferase/anion transport protein"/>
    <property type="match status" value="1"/>
</dbReference>
<comment type="function">
    <text evidence="1">The phosphoenolpyruvate-dependent sugar phosphotransferase system (sugar PTS), a major carbohydrate active transport system, catalyzes the phosphorylation of incoming sugar substrates concomitantly with their translocation across the cell membrane. The enzyme II CmtAB PTS system is involved in D-mannitol transport.</text>
</comment>
<evidence type="ECO:0000313" key="14">
    <source>
        <dbReference type="Proteomes" id="UP000003494"/>
    </source>
</evidence>
<dbReference type="eggNOG" id="COG4668">
    <property type="taxonomic scope" value="Bacteria"/>
</dbReference>
<dbReference type="GO" id="GO:0009401">
    <property type="term" value="P:phosphoenolpyruvate-dependent sugar phosphotransferase system"/>
    <property type="evidence" value="ECO:0007669"/>
    <property type="project" value="UniProtKB-KW"/>
</dbReference>
<gene>
    <name evidence="13" type="primary">mtlF</name>
    <name evidence="13" type="ORF">GCWU000342_00677</name>
</gene>
<evidence type="ECO:0000256" key="3">
    <source>
        <dbReference type="ARBA" id="ARBA00022448"/>
    </source>
</evidence>
<reference evidence="13" key="1">
    <citation type="submission" date="2009-04" db="EMBL/GenBank/DDBJ databases">
        <authorList>
            <person name="Weinstock G."/>
            <person name="Sodergren E."/>
            <person name="Clifton S."/>
            <person name="Fulton L."/>
            <person name="Fulton B."/>
            <person name="Courtney L."/>
            <person name="Fronick C."/>
            <person name="Harrison M."/>
            <person name="Strong C."/>
            <person name="Farmer C."/>
            <person name="Delahaunty K."/>
            <person name="Markovic C."/>
            <person name="Hall O."/>
            <person name="Minx P."/>
            <person name="Tomlinson C."/>
            <person name="Mitreva M."/>
            <person name="Nelson J."/>
            <person name="Hou S."/>
            <person name="Wollam A."/>
            <person name="Pepin K.H."/>
            <person name="Johnson M."/>
            <person name="Bhonagiri V."/>
            <person name="Nash W.E."/>
            <person name="Warren W."/>
            <person name="Chinwalla A."/>
            <person name="Mardis E.R."/>
            <person name="Wilson R.K."/>
        </authorList>
    </citation>
    <scope>NUCLEOTIDE SEQUENCE [LARGE SCALE GENOMIC DNA]</scope>
    <source>
        <strain evidence="13">DSM 14600</strain>
    </source>
</reference>
<sequence length="142" mass="15949">MSEILKKENIYLNCELEDKEAVIRRIGEIFVKDGYATDQYTRAMLEKEKVFNTAIGSSLAIPHGIESMKDQVLQSGIVVMTFPQGLPWGEQEIVKLVVGIAARGDEHIDILSNIATHCASEEETEKIIRSSRDEIYEFFAGV</sequence>
<evidence type="ECO:0000256" key="2">
    <source>
        <dbReference type="ARBA" id="ARBA00014783"/>
    </source>
</evidence>
<dbReference type="AlphaFoldDB" id="C4G9M4"/>
<feature type="domain" description="PTS EIIA type-2" evidence="12">
    <location>
        <begin position="3"/>
        <end position="142"/>
    </location>
</feature>
<dbReference type="Proteomes" id="UP000003494">
    <property type="component" value="Unassembled WGS sequence"/>
</dbReference>
<evidence type="ECO:0000256" key="5">
    <source>
        <dbReference type="ARBA" id="ARBA00022597"/>
    </source>
</evidence>
<keyword evidence="7" id="KW-0598">Phosphotransferase system</keyword>
<keyword evidence="8" id="KW-0418">Kinase</keyword>
<keyword evidence="4" id="KW-0597">Phosphoprotein</keyword>
<dbReference type="GO" id="GO:0016301">
    <property type="term" value="F:kinase activity"/>
    <property type="evidence" value="ECO:0007669"/>
    <property type="project" value="UniProtKB-KW"/>
</dbReference>
<keyword evidence="3" id="KW-0813">Transport</keyword>
<dbReference type="InterPro" id="IPR002178">
    <property type="entry name" value="PTS_EIIA_type-2_dom"/>
</dbReference>
<evidence type="ECO:0000256" key="8">
    <source>
        <dbReference type="ARBA" id="ARBA00022777"/>
    </source>
</evidence>
<dbReference type="InterPro" id="IPR050893">
    <property type="entry name" value="Sugar_PTS"/>
</dbReference>
<dbReference type="EMBL" id="ACIP02000001">
    <property type="protein sequence ID" value="EEP29321.1"/>
    <property type="molecule type" value="Genomic_DNA"/>
</dbReference>
<dbReference type="PROSITE" id="PS51094">
    <property type="entry name" value="PTS_EIIA_TYPE_2"/>
    <property type="match status" value="1"/>
</dbReference>
<organism evidence="13 14">
    <name type="scientific">Shuttleworthella satelles DSM 14600</name>
    <dbReference type="NCBI Taxonomy" id="626523"/>
    <lineage>
        <taxon>Bacteria</taxon>
        <taxon>Bacillati</taxon>
        <taxon>Bacillota</taxon>
        <taxon>Clostridia</taxon>
        <taxon>Lachnospirales</taxon>
        <taxon>Lachnospiraceae</taxon>
        <taxon>Shuttleworthella</taxon>
    </lineage>
</organism>
<protein>
    <recommendedName>
        <fullName evidence="2">Mannitol-specific phosphotransferase enzyme IIA component</fullName>
    </recommendedName>
    <alternativeName>
        <fullName evidence="10">EIIA</fullName>
    </alternativeName>
    <alternativeName>
        <fullName evidence="11">EIII</fullName>
    </alternativeName>
    <alternativeName>
        <fullName evidence="9">PTS system mannitol-specific EIIA component</fullName>
    </alternativeName>
</protein>
<keyword evidence="5" id="KW-0762">Sugar transport</keyword>
<evidence type="ECO:0000256" key="7">
    <source>
        <dbReference type="ARBA" id="ARBA00022683"/>
    </source>
</evidence>
<evidence type="ECO:0000256" key="4">
    <source>
        <dbReference type="ARBA" id="ARBA00022553"/>
    </source>
</evidence>
<evidence type="ECO:0000256" key="1">
    <source>
        <dbReference type="ARBA" id="ARBA00002434"/>
    </source>
</evidence>
<evidence type="ECO:0000259" key="12">
    <source>
        <dbReference type="PROSITE" id="PS51094"/>
    </source>
</evidence>
<dbReference type="GO" id="GO:0005886">
    <property type="term" value="C:plasma membrane"/>
    <property type="evidence" value="ECO:0007669"/>
    <property type="project" value="TreeGrafter"/>
</dbReference>
<comment type="caution">
    <text evidence="13">The sequence shown here is derived from an EMBL/GenBank/DDBJ whole genome shotgun (WGS) entry which is preliminary data.</text>
</comment>
<dbReference type="PANTHER" id="PTHR30181:SF2">
    <property type="entry name" value="PTS SYSTEM MANNITOL-SPECIFIC EIICBA COMPONENT"/>
    <property type="match status" value="1"/>
</dbReference>
<dbReference type="InterPro" id="IPR016152">
    <property type="entry name" value="PTrfase/Anion_transptr"/>
</dbReference>
<dbReference type="GO" id="GO:0090563">
    <property type="term" value="F:protein-phosphocysteine-sugar phosphotransferase activity"/>
    <property type="evidence" value="ECO:0007669"/>
    <property type="project" value="TreeGrafter"/>
</dbReference>
<dbReference type="Gene3D" id="3.40.930.10">
    <property type="entry name" value="Mannitol-specific EII, Chain A"/>
    <property type="match status" value="1"/>
</dbReference>
<evidence type="ECO:0000256" key="6">
    <source>
        <dbReference type="ARBA" id="ARBA00022679"/>
    </source>
</evidence>
<dbReference type="RefSeq" id="WP_006905709.1">
    <property type="nucleotide sequence ID" value="NZ_GG665866.1"/>
</dbReference>
<accession>C4G9M4</accession>